<accession>A0A0C3C0I1</accession>
<name>A0A0C3C0I1_HEBCY</name>
<dbReference type="AlphaFoldDB" id="A0A0C3C0I1"/>
<feature type="domain" description="DUF6589" evidence="1">
    <location>
        <begin position="242"/>
        <end position="323"/>
    </location>
</feature>
<dbReference type="EMBL" id="KN831799">
    <property type="protein sequence ID" value="KIM37166.1"/>
    <property type="molecule type" value="Genomic_DNA"/>
</dbReference>
<dbReference type="Pfam" id="PF20231">
    <property type="entry name" value="DUF6589"/>
    <property type="match status" value="2"/>
</dbReference>
<proteinExistence type="predicted"/>
<dbReference type="STRING" id="686832.A0A0C3C0I1"/>
<evidence type="ECO:0000313" key="3">
    <source>
        <dbReference type="Proteomes" id="UP000053424"/>
    </source>
</evidence>
<reference evidence="3" key="2">
    <citation type="submission" date="2015-01" db="EMBL/GenBank/DDBJ databases">
        <title>Evolutionary Origins and Diversification of the Mycorrhizal Mutualists.</title>
        <authorList>
            <consortium name="DOE Joint Genome Institute"/>
            <consortium name="Mycorrhizal Genomics Consortium"/>
            <person name="Kohler A."/>
            <person name="Kuo A."/>
            <person name="Nagy L.G."/>
            <person name="Floudas D."/>
            <person name="Copeland A."/>
            <person name="Barry K.W."/>
            <person name="Cichocki N."/>
            <person name="Veneault-Fourrey C."/>
            <person name="LaButti K."/>
            <person name="Lindquist E.A."/>
            <person name="Lipzen A."/>
            <person name="Lundell T."/>
            <person name="Morin E."/>
            <person name="Murat C."/>
            <person name="Riley R."/>
            <person name="Ohm R."/>
            <person name="Sun H."/>
            <person name="Tunlid A."/>
            <person name="Henrissat B."/>
            <person name="Grigoriev I.V."/>
            <person name="Hibbett D.S."/>
            <person name="Martin F."/>
        </authorList>
    </citation>
    <scope>NUCLEOTIDE SEQUENCE [LARGE SCALE GENOMIC DNA]</scope>
    <source>
        <strain evidence="3">h7</strain>
    </source>
</reference>
<dbReference type="OrthoDB" id="3033641at2759"/>
<evidence type="ECO:0000313" key="2">
    <source>
        <dbReference type="EMBL" id="KIM37166.1"/>
    </source>
</evidence>
<evidence type="ECO:0000259" key="1">
    <source>
        <dbReference type="Pfam" id="PF20231"/>
    </source>
</evidence>
<dbReference type="Proteomes" id="UP000053424">
    <property type="component" value="Unassembled WGS sequence"/>
</dbReference>
<protein>
    <recommendedName>
        <fullName evidence="1">DUF6589 domain-containing protein</fullName>
    </recommendedName>
</protein>
<dbReference type="HOGENOM" id="CLU_006728_0_0_1"/>
<organism evidence="2 3">
    <name type="scientific">Hebeloma cylindrosporum</name>
    <dbReference type="NCBI Taxonomy" id="76867"/>
    <lineage>
        <taxon>Eukaryota</taxon>
        <taxon>Fungi</taxon>
        <taxon>Dikarya</taxon>
        <taxon>Basidiomycota</taxon>
        <taxon>Agaricomycotina</taxon>
        <taxon>Agaricomycetes</taxon>
        <taxon>Agaricomycetidae</taxon>
        <taxon>Agaricales</taxon>
        <taxon>Agaricineae</taxon>
        <taxon>Hymenogastraceae</taxon>
        <taxon>Hebeloma</taxon>
    </lineage>
</organism>
<keyword evidence="3" id="KW-1185">Reference proteome</keyword>
<sequence length="619" mass="70297">MFNTDLDLMDIAHATPAMTMWAIRRAGDVIDDEAQEMVDEKMGLHLRAHLKVGSRYESNQISWEDVQHFSLKHLQEIANNNSPAMTFLLNAYTNKDFLKKEKEGHDVTIRQHQPQNLVSLAAHMAITFGHSGHANIFLICRGIWMFATKAAHTNFCVDSCMGLCVAQSTVYEALKEMAKQKQIDLKHGVHSGKHFTVVFDNIQTYIKQRGRCIGRENHMITGLAATAIEMEDYSPEARQEQKQLTPELIMGDFDIPHLRNIATVHFLQVLTDFMPSLSIYHPKKAELAKILAKTPISPTQKSNITPLATNSTDEMHVQGVKQEIGTGRMHFNTNDLIKHFESLCHQSRLPSFEDLEKVAEVLEVSIGSPWTNPNPTQASTADVIIDDANKNEMPLPPLSDDEDLTLANVTLFMHNGIWWREVCMAIAQGDPERLWIFTFAGSGNPNYSNFLLELYCSFKWECKPELREAILKNWVINRLKDEMEEVAALKRRSKVHGAVGMDNELNAVMKKLREEEVNCFRKGRTYEEKRPVDDFSQGFETLKKMKVEDFIKKSLISSTVLKMHTGGSVSTDLPTHSKLKEEIEDMIQLDELADDNRCHPRMVTIDGTLYTTQSAEPQS</sequence>
<reference evidence="2 3" key="1">
    <citation type="submission" date="2014-04" db="EMBL/GenBank/DDBJ databases">
        <authorList>
            <consortium name="DOE Joint Genome Institute"/>
            <person name="Kuo A."/>
            <person name="Gay G."/>
            <person name="Dore J."/>
            <person name="Kohler A."/>
            <person name="Nagy L.G."/>
            <person name="Floudas D."/>
            <person name="Copeland A."/>
            <person name="Barry K.W."/>
            <person name="Cichocki N."/>
            <person name="Veneault-Fourrey C."/>
            <person name="LaButti K."/>
            <person name="Lindquist E.A."/>
            <person name="Lipzen A."/>
            <person name="Lundell T."/>
            <person name="Morin E."/>
            <person name="Murat C."/>
            <person name="Sun H."/>
            <person name="Tunlid A."/>
            <person name="Henrissat B."/>
            <person name="Grigoriev I.V."/>
            <person name="Hibbett D.S."/>
            <person name="Martin F."/>
            <person name="Nordberg H.P."/>
            <person name="Cantor M.N."/>
            <person name="Hua S.X."/>
        </authorList>
    </citation>
    <scope>NUCLEOTIDE SEQUENCE [LARGE SCALE GENOMIC DNA]</scope>
    <source>
        <strain evidence="3">h7</strain>
    </source>
</reference>
<gene>
    <name evidence="2" type="ORF">M413DRAFT_13521</name>
</gene>
<dbReference type="InterPro" id="IPR046496">
    <property type="entry name" value="DUF6589"/>
</dbReference>
<feature type="domain" description="DUF6589" evidence="1">
    <location>
        <begin position="330"/>
        <end position="477"/>
    </location>
</feature>